<reference evidence="1" key="1">
    <citation type="journal article" date="2015" name="Nature">
        <title>Complex archaea that bridge the gap between prokaryotes and eukaryotes.</title>
        <authorList>
            <person name="Spang A."/>
            <person name="Saw J.H."/>
            <person name="Jorgensen S.L."/>
            <person name="Zaremba-Niedzwiedzka K."/>
            <person name="Martijn J."/>
            <person name="Lind A.E."/>
            <person name="van Eijk R."/>
            <person name="Schleper C."/>
            <person name="Guy L."/>
            <person name="Ettema T.J."/>
        </authorList>
    </citation>
    <scope>NUCLEOTIDE SEQUENCE</scope>
</reference>
<organism evidence="1">
    <name type="scientific">marine sediment metagenome</name>
    <dbReference type="NCBI Taxonomy" id="412755"/>
    <lineage>
        <taxon>unclassified sequences</taxon>
        <taxon>metagenomes</taxon>
        <taxon>ecological metagenomes</taxon>
    </lineage>
</organism>
<protein>
    <submittedName>
        <fullName evidence="1">Uncharacterized protein</fullName>
    </submittedName>
</protein>
<name>A0A0F9MFC7_9ZZZZ</name>
<comment type="caution">
    <text evidence="1">The sequence shown here is derived from an EMBL/GenBank/DDBJ whole genome shotgun (WGS) entry which is preliminary data.</text>
</comment>
<sequence>MKKLSTKDDTTLLIDGQRHIWVCPQGHNIVQTSPFTVQASDADGEVYDTGPICQHCLVKSIHDKFPITDLGEET</sequence>
<evidence type="ECO:0000313" key="1">
    <source>
        <dbReference type="EMBL" id="KKM67827.1"/>
    </source>
</evidence>
<accession>A0A0F9MFC7</accession>
<dbReference type="EMBL" id="LAZR01010280">
    <property type="protein sequence ID" value="KKM67827.1"/>
    <property type="molecule type" value="Genomic_DNA"/>
</dbReference>
<gene>
    <name evidence="1" type="ORF">LCGC14_1467220</name>
</gene>
<dbReference type="AlphaFoldDB" id="A0A0F9MFC7"/>
<proteinExistence type="predicted"/>